<reference evidence="10 11" key="1">
    <citation type="submission" date="2023-02" db="EMBL/GenBank/DDBJ databases">
        <title>Genome sequence of Lacticaseibacillus sp. KACC 23028.</title>
        <authorList>
            <person name="Kim S."/>
            <person name="Heo J."/>
            <person name="Kwon S.-W."/>
        </authorList>
    </citation>
    <scope>NUCLEOTIDE SEQUENCE [LARGE SCALE GENOMIC DNA]</scope>
    <source>
        <strain evidence="10 11">KACC 23028</strain>
    </source>
</reference>
<dbReference type="InterPro" id="IPR045023">
    <property type="entry name" value="FATA/B"/>
</dbReference>
<accession>A0ABY7WV63</accession>
<feature type="domain" description="Acyl-ACP thioesterase-like C-terminal" evidence="9">
    <location>
        <begin position="146"/>
        <end position="244"/>
    </location>
</feature>
<keyword evidence="7" id="KW-0275">Fatty acid biosynthesis</keyword>
<dbReference type="SUPFAM" id="SSF54637">
    <property type="entry name" value="Thioesterase/thiol ester dehydrase-isomerase"/>
    <property type="match status" value="2"/>
</dbReference>
<dbReference type="Gene3D" id="3.10.129.10">
    <property type="entry name" value="Hotdog Thioesterase"/>
    <property type="match status" value="1"/>
</dbReference>
<evidence type="ECO:0000259" key="8">
    <source>
        <dbReference type="Pfam" id="PF01643"/>
    </source>
</evidence>
<gene>
    <name evidence="10" type="ORF">PQ472_03675</name>
</gene>
<evidence type="ECO:0000259" key="9">
    <source>
        <dbReference type="Pfam" id="PF20791"/>
    </source>
</evidence>
<dbReference type="Proteomes" id="UP001220377">
    <property type="component" value="Chromosome"/>
</dbReference>
<dbReference type="Pfam" id="PF01643">
    <property type="entry name" value="Acyl-ACP_TE"/>
    <property type="match status" value="1"/>
</dbReference>
<dbReference type="Pfam" id="PF20791">
    <property type="entry name" value="Acyl-ACP_TE_C"/>
    <property type="match status" value="1"/>
</dbReference>
<dbReference type="InterPro" id="IPR049427">
    <property type="entry name" value="Acyl-ACP_TE_C"/>
</dbReference>
<dbReference type="InterPro" id="IPR002864">
    <property type="entry name" value="Acyl-ACP_thioesterase_NHD"/>
</dbReference>
<keyword evidence="11" id="KW-1185">Reference proteome</keyword>
<organism evidence="10 11">
    <name type="scientific">Lacticaseibacillus pabuli</name>
    <dbReference type="NCBI Taxonomy" id="3025672"/>
    <lineage>
        <taxon>Bacteria</taxon>
        <taxon>Bacillati</taxon>
        <taxon>Bacillota</taxon>
        <taxon>Bacilli</taxon>
        <taxon>Lactobacillales</taxon>
        <taxon>Lactobacillaceae</taxon>
        <taxon>Lacticaseibacillus</taxon>
    </lineage>
</organism>
<evidence type="ECO:0000256" key="3">
    <source>
        <dbReference type="ARBA" id="ARBA00022801"/>
    </source>
</evidence>
<keyword evidence="6" id="KW-0443">Lipid metabolism</keyword>
<sequence>MRFEETIQMPFFFATEDGTISLANLVNVIQQVSEEQLDEQNDGNEILAKMNVGWIIVQSHMQITKMPRAEQTVHVWTEARSYNKLLCYRDYGIDDEDGNPLVRVTSSWAMLDLDKRKLIAVVEEAVQGVGATFDSKVKRLPRVHSPKRADASRQYQVRYFDIDPNHHVNNVHYFDWMLDVLGDEFLQTHVPVTVNIKYAREVERGSLVTSKLEKNVADDGSVQTVHAIDSAGEENALAEITWRNI</sequence>
<keyword evidence="4" id="KW-0276">Fatty acid metabolism</keyword>
<evidence type="ECO:0000256" key="1">
    <source>
        <dbReference type="ARBA" id="ARBA00006500"/>
    </source>
</evidence>
<evidence type="ECO:0000256" key="6">
    <source>
        <dbReference type="ARBA" id="ARBA00023098"/>
    </source>
</evidence>
<dbReference type="InterPro" id="IPR029069">
    <property type="entry name" value="HotDog_dom_sf"/>
</dbReference>
<evidence type="ECO:0000313" key="10">
    <source>
        <dbReference type="EMBL" id="WDF83348.1"/>
    </source>
</evidence>
<dbReference type="RefSeq" id="WP_274261442.1">
    <property type="nucleotide sequence ID" value="NZ_CP117884.1"/>
</dbReference>
<keyword evidence="5" id="KW-0809">Transit peptide</keyword>
<proteinExistence type="inferred from homology"/>
<evidence type="ECO:0000313" key="11">
    <source>
        <dbReference type="Proteomes" id="UP001220377"/>
    </source>
</evidence>
<dbReference type="CDD" id="cd00586">
    <property type="entry name" value="4HBT"/>
    <property type="match status" value="1"/>
</dbReference>
<dbReference type="PANTHER" id="PTHR31727:SF6">
    <property type="entry name" value="OLEOYL-ACYL CARRIER PROTEIN THIOESTERASE 1, CHLOROPLASTIC"/>
    <property type="match status" value="1"/>
</dbReference>
<evidence type="ECO:0000256" key="4">
    <source>
        <dbReference type="ARBA" id="ARBA00022832"/>
    </source>
</evidence>
<feature type="domain" description="Acyl-ACP thioesterase N-terminal hotdog" evidence="8">
    <location>
        <begin position="3"/>
        <end position="127"/>
    </location>
</feature>
<protein>
    <submittedName>
        <fullName evidence="10">Thioesterase</fullName>
    </submittedName>
</protein>
<evidence type="ECO:0000256" key="5">
    <source>
        <dbReference type="ARBA" id="ARBA00022946"/>
    </source>
</evidence>
<name>A0ABY7WV63_9LACO</name>
<dbReference type="EMBL" id="CP117884">
    <property type="protein sequence ID" value="WDF83348.1"/>
    <property type="molecule type" value="Genomic_DNA"/>
</dbReference>
<comment type="similarity">
    <text evidence="1">Belongs to the acyl-ACP thioesterase family.</text>
</comment>
<dbReference type="PANTHER" id="PTHR31727">
    <property type="entry name" value="OLEOYL-ACYL CARRIER PROTEIN THIOESTERASE 1, CHLOROPLASTIC"/>
    <property type="match status" value="1"/>
</dbReference>
<keyword evidence="3" id="KW-0378">Hydrolase</keyword>
<evidence type="ECO:0000256" key="2">
    <source>
        <dbReference type="ARBA" id="ARBA00022516"/>
    </source>
</evidence>
<evidence type="ECO:0000256" key="7">
    <source>
        <dbReference type="ARBA" id="ARBA00023160"/>
    </source>
</evidence>
<keyword evidence="2" id="KW-0444">Lipid biosynthesis</keyword>